<keyword evidence="6" id="KW-1185">Reference proteome</keyword>
<dbReference type="AlphaFoldDB" id="A0A4Q7X6Z8"/>
<evidence type="ECO:0000256" key="1">
    <source>
        <dbReference type="ARBA" id="ARBA00022723"/>
    </source>
</evidence>
<dbReference type="PANTHER" id="PTHR10587:SF133">
    <property type="entry name" value="CHITIN DEACETYLASE 1-RELATED"/>
    <property type="match status" value="1"/>
</dbReference>
<evidence type="ECO:0000256" key="2">
    <source>
        <dbReference type="ARBA" id="ARBA00022801"/>
    </source>
</evidence>
<evidence type="ECO:0000313" key="5">
    <source>
        <dbReference type="EMBL" id="RZU18841.1"/>
    </source>
</evidence>
<feature type="compositionally biased region" description="Pro residues" evidence="3">
    <location>
        <begin position="75"/>
        <end position="84"/>
    </location>
</feature>
<dbReference type="GO" id="GO:0016020">
    <property type="term" value="C:membrane"/>
    <property type="evidence" value="ECO:0007669"/>
    <property type="project" value="TreeGrafter"/>
</dbReference>
<dbReference type="Proteomes" id="UP000292027">
    <property type="component" value="Unassembled WGS sequence"/>
</dbReference>
<dbReference type="GO" id="GO:0016810">
    <property type="term" value="F:hydrolase activity, acting on carbon-nitrogen (but not peptide) bonds"/>
    <property type="evidence" value="ECO:0007669"/>
    <property type="project" value="InterPro"/>
</dbReference>
<evidence type="ECO:0000259" key="4">
    <source>
        <dbReference type="PROSITE" id="PS51677"/>
    </source>
</evidence>
<gene>
    <name evidence="5" type="ORF">EV645_1041</name>
</gene>
<accession>A0A4Q7X6Z8</accession>
<dbReference type="PROSITE" id="PS51677">
    <property type="entry name" value="NODB"/>
    <property type="match status" value="1"/>
</dbReference>
<evidence type="ECO:0000256" key="3">
    <source>
        <dbReference type="SAM" id="MobiDB-lite"/>
    </source>
</evidence>
<feature type="domain" description="NodB homology" evidence="4">
    <location>
        <begin position="95"/>
        <end position="266"/>
    </location>
</feature>
<sequence length="270" mass="28700">MLGNNRPILQGSMMSRKLAAFVATGVALAVVVGSLLVLALGHQRQPEPTAATTQTSTSTTPSPTATDTPTLNAPPSTPRKPAPNPTAALATGNKKVLFFSFDDGPDPLWTPKVLQVLAKYGAHATFFELGAMQTAHPGLREQVLAAGNTIGSHSITHPQLTAITPARRHHEIFDGPKSTCFRPPYGASNPKVRADIKAAGMVQVLWDVDPRDWARPGTNAIVHNIMTHAHNHNIILMHDGGGNRAQTVAALDKVLPLLKAQGYSFPAMDC</sequence>
<dbReference type="InterPro" id="IPR050248">
    <property type="entry name" value="Polysacc_deacetylase_ArnD"/>
</dbReference>
<dbReference type="Gene3D" id="3.20.20.370">
    <property type="entry name" value="Glycoside hydrolase/deacetylase"/>
    <property type="match status" value="1"/>
</dbReference>
<feature type="region of interest" description="Disordered" evidence="3">
    <location>
        <begin position="45"/>
        <end position="87"/>
    </location>
</feature>
<comment type="caution">
    <text evidence="5">The sequence shown here is derived from an EMBL/GenBank/DDBJ whole genome shotgun (WGS) entry which is preliminary data.</text>
</comment>
<dbReference type="InterPro" id="IPR002509">
    <property type="entry name" value="NODB_dom"/>
</dbReference>
<dbReference type="EMBL" id="SHKR01000011">
    <property type="protein sequence ID" value="RZU18841.1"/>
    <property type="molecule type" value="Genomic_DNA"/>
</dbReference>
<feature type="compositionally biased region" description="Low complexity" evidence="3">
    <location>
        <begin position="48"/>
        <end position="70"/>
    </location>
</feature>
<organism evidence="5 6">
    <name type="scientific">Kribbella rubisoli</name>
    <dbReference type="NCBI Taxonomy" id="3075929"/>
    <lineage>
        <taxon>Bacteria</taxon>
        <taxon>Bacillati</taxon>
        <taxon>Actinomycetota</taxon>
        <taxon>Actinomycetes</taxon>
        <taxon>Propionibacteriales</taxon>
        <taxon>Kribbellaceae</taxon>
        <taxon>Kribbella</taxon>
    </lineage>
</organism>
<evidence type="ECO:0000313" key="6">
    <source>
        <dbReference type="Proteomes" id="UP000292027"/>
    </source>
</evidence>
<proteinExistence type="predicted"/>
<dbReference type="GO" id="GO:0005975">
    <property type="term" value="P:carbohydrate metabolic process"/>
    <property type="evidence" value="ECO:0007669"/>
    <property type="project" value="InterPro"/>
</dbReference>
<dbReference type="Pfam" id="PF01522">
    <property type="entry name" value="Polysacc_deac_1"/>
    <property type="match status" value="1"/>
</dbReference>
<keyword evidence="1" id="KW-0479">Metal-binding</keyword>
<dbReference type="SUPFAM" id="SSF88713">
    <property type="entry name" value="Glycoside hydrolase/deacetylase"/>
    <property type="match status" value="1"/>
</dbReference>
<dbReference type="PANTHER" id="PTHR10587">
    <property type="entry name" value="GLYCOSYL TRANSFERASE-RELATED"/>
    <property type="match status" value="1"/>
</dbReference>
<dbReference type="InterPro" id="IPR011330">
    <property type="entry name" value="Glyco_hydro/deAcase_b/a-brl"/>
</dbReference>
<dbReference type="GO" id="GO:0046872">
    <property type="term" value="F:metal ion binding"/>
    <property type="evidence" value="ECO:0007669"/>
    <property type="project" value="UniProtKB-KW"/>
</dbReference>
<protein>
    <submittedName>
        <fullName evidence="5">Peptidoglycan/xylan/chitin deacetylase (PgdA/CDA1 family)</fullName>
    </submittedName>
</protein>
<name>A0A4Q7X6Z8_9ACTN</name>
<keyword evidence="2" id="KW-0378">Hydrolase</keyword>
<reference evidence="5 6" key="1">
    <citation type="journal article" date="2015" name="Stand. Genomic Sci.">
        <title>Genomic Encyclopedia of Bacterial and Archaeal Type Strains, Phase III: the genomes of soil and plant-associated and newly described type strains.</title>
        <authorList>
            <person name="Whitman W.B."/>
            <person name="Woyke T."/>
            <person name="Klenk H.P."/>
            <person name="Zhou Y."/>
            <person name="Lilburn T.G."/>
            <person name="Beck B.J."/>
            <person name="De Vos P."/>
            <person name="Vandamme P."/>
            <person name="Eisen J.A."/>
            <person name="Garrity G."/>
            <person name="Hugenholtz P."/>
            <person name="Kyrpides N.C."/>
        </authorList>
    </citation>
    <scope>NUCLEOTIDE SEQUENCE [LARGE SCALE GENOMIC DNA]</scope>
    <source>
        <strain evidence="5 6">VKM Ac-2540</strain>
    </source>
</reference>
<dbReference type="CDD" id="cd10917">
    <property type="entry name" value="CE4_NodB_like_6s_7s"/>
    <property type="match status" value="1"/>
</dbReference>